<evidence type="ECO:0000313" key="4">
    <source>
        <dbReference type="EMBL" id="GFY84982.1"/>
    </source>
</evidence>
<dbReference type="InterPro" id="IPR036128">
    <property type="entry name" value="Plus3-like_sf"/>
</dbReference>
<feature type="compositionally biased region" description="Polar residues" evidence="2">
    <location>
        <begin position="690"/>
        <end position="706"/>
    </location>
</feature>
<evidence type="ECO:0000259" key="3">
    <source>
        <dbReference type="PROSITE" id="PS50158"/>
    </source>
</evidence>
<dbReference type="GO" id="GO:0003677">
    <property type="term" value="F:DNA binding"/>
    <property type="evidence" value="ECO:0007669"/>
    <property type="project" value="InterPro"/>
</dbReference>
<feature type="compositionally biased region" description="Basic and acidic residues" evidence="2">
    <location>
        <begin position="276"/>
        <end position="289"/>
    </location>
</feature>
<dbReference type="Gene3D" id="3.90.70.200">
    <property type="entry name" value="Plus-3 domain"/>
    <property type="match status" value="1"/>
</dbReference>
<dbReference type="Gene3D" id="4.10.60.10">
    <property type="entry name" value="Zinc finger, CCHC-type"/>
    <property type="match status" value="1"/>
</dbReference>
<dbReference type="InterPro" id="IPR001878">
    <property type="entry name" value="Znf_CCHC"/>
</dbReference>
<evidence type="ECO:0000256" key="2">
    <source>
        <dbReference type="SAM" id="MobiDB-lite"/>
    </source>
</evidence>
<reference evidence="4 5" key="1">
    <citation type="submission" date="2019-07" db="EMBL/GenBank/DDBJ databases">
        <title>De Novo Assembly of kiwifruit Actinidia rufa.</title>
        <authorList>
            <person name="Sugita-Konishi S."/>
            <person name="Sato K."/>
            <person name="Mori E."/>
            <person name="Abe Y."/>
            <person name="Kisaki G."/>
            <person name="Hamano K."/>
            <person name="Suezawa K."/>
            <person name="Otani M."/>
            <person name="Fukuda T."/>
            <person name="Manabe T."/>
            <person name="Gomi K."/>
            <person name="Tabuchi M."/>
            <person name="Akimitsu K."/>
            <person name="Kataoka I."/>
        </authorList>
    </citation>
    <scope>NUCLEOTIDE SEQUENCE [LARGE SCALE GENOMIC DNA]</scope>
    <source>
        <strain evidence="5">cv. Fuchu</strain>
    </source>
</reference>
<dbReference type="PANTHER" id="PTHR38940">
    <property type="entry name" value="PLUS3 DOMAIN-CONTAINING PROTEIN"/>
    <property type="match status" value="1"/>
</dbReference>
<evidence type="ECO:0000256" key="1">
    <source>
        <dbReference type="PROSITE-ProRule" id="PRU00047"/>
    </source>
</evidence>
<keyword evidence="1" id="KW-0863">Zinc-finger</keyword>
<feature type="region of interest" description="Disordered" evidence="2">
    <location>
        <begin position="258"/>
        <end position="305"/>
    </location>
</feature>
<dbReference type="Proteomes" id="UP000585474">
    <property type="component" value="Unassembled WGS sequence"/>
</dbReference>
<comment type="caution">
    <text evidence="4">The sequence shown here is derived from an EMBL/GenBank/DDBJ whole genome shotgun (WGS) entry which is preliminary data.</text>
</comment>
<accession>A0A7J0EF66</accession>
<evidence type="ECO:0000313" key="5">
    <source>
        <dbReference type="Proteomes" id="UP000585474"/>
    </source>
</evidence>
<dbReference type="OrthoDB" id="166375at2759"/>
<feature type="domain" description="CCHC-type" evidence="3">
    <location>
        <begin position="619"/>
        <end position="634"/>
    </location>
</feature>
<dbReference type="AlphaFoldDB" id="A0A7J0EF66"/>
<dbReference type="EMBL" id="BJWL01000003">
    <property type="protein sequence ID" value="GFY84982.1"/>
    <property type="molecule type" value="Genomic_DNA"/>
</dbReference>
<dbReference type="GO" id="GO:0008270">
    <property type="term" value="F:zinc ion binding"/>
    <property type="evidence" value="ECO:0007669"/>
    <property type="project" value="UniProtKB-KW"/>
</dbReference>
<dbReference type="PROSITE" id="PS50158">
    <property type="entry name" value="ZF_CCHC"/>
    <property type="match status" value="1"/>
</dbReference>
<protein>
    <submittedName>
        <fullName evidence="4">Zinc knuckle (CCHC-type) family protein</fullName>
    </submittedName>
</protein>
<dbReference type="SMART" id="SM00343">
    <property type="entry name" value="ZnF_C2HC"/>
    <property type="match status" value="2"/>
</dbReference>
<gene>
    <name evidence="4" type="ORF">Acr_03g0017560</name>
</gene>
<dbReference type="SUPFAM" id="SSF159042">
    <property type="entry name" value="Plus3-like"/>
    <property type="match status" value="1"/>
</dbReference>
<feature type="region of interest" description="Disordered" evidence="2">
    <location>
        <begin position="87"/>
        <end position="111"/>
    </location>
</feature>
<name>A0A7J0EF66_9ERIC</name>
<feature type="region of interest" description="Disordered" evidence="2">
    <location>
        <begin position="684"/>
        <end position="706"/>
    </location>
</feature>
<keyword evidence="5" id="KW-1185">Reference proteome</keyword>
<organism evidence="4 5">
    <name type="scientific">Actinidia rufa</name>
    <dbReference type="NCBI Taxonomy" id="165716"/>
    <lineage>
        <taxon>Eukaryota</taxon>
        <taxon>Viridiplantae</taxon>
        <taxon>Streptophyta</taxon>
        <taxon>Embryophyta</taxon>
        <taxon>Tracheophyta</taxon>
        <taxon>Spermatophyta</taxon>
        <taxon>Magnoliopsida</taxon>
        <taxon>eudicotyledons</taxon>
        <taxon>Gunneridae</taxon>
        <taxon>Pentapetalae</taxon>
        <taxon>asterids</taxon>
        <taxon>Ericales</taxon>
        <taxon>Actinidiaceae</taxon>
        <taxon>Actinidia</taxon>
    </lineage>
</organism>
<sequence>MMNVDNDNVEPVTDLQLALAYRNPFGTRRLSNLGVGAGANAASRVDLDFVAAAPLSELVWSPHNGLSLKCADFRFFEKKSSLPWDVGPSNMVLSPPQGTTSKVPSREEPRDEGNLITSQVAFHVASVIDEGPSSVRSPRSIGYNASRTTDNIQKMNTVWKIRKQILQYSKPMMQRPNIIQNEPLDEINEVKVGLDIPVPNLTSPGRRREDLLVDIEEEHKNKMKIDGPTTGMLLEKLELSAENELQLLIVKDKSAALEAPPNNSKTGLNRRKHKEKAFSDEVVNERTLKDEDDEDGSHESVESCNSAGPAVLFSTGKKRWGFEQLTVESKRVKKQIREGPSTRFIRQDSSFVNWISNMVKGLNKTNQDEVPSLALTLSRPDHEAESGDQKIITYSRNNDPGSMNMGFQTIFQSLYSLNPNEQERKMSIGNSPIRVSKKVVLDNKLSGAYITPMSCYGDFDEFCKQTVLPKEKFNESKSGNEAGPSVKPNTLAANNITSSCSDQNKTSRKLACTSVKDGRNSSTFREKFRFQGYSTEGPVNVVVKELHNYAPNSQASFGFGRIHEHSDQKSTCKLNPIVPSPKSNNSEAMASVFAKRLDALKHIIPSDDIDNTSHTRATCFYCGKSGHNLLHCSEIEEIERENLIRNLISYDGAEESPCLCIRCFQLDHWAISCAKETKQAHCEVDDENTNSDGKYSQKGTGNIASSSGENVLKEKKIAPSSKLVDEKMDEFPNFIIASRWFFPYACGLGKWEEGLGETGYYVACITGEQREKPPQGSKKTLSVNIGDTRCLVESKYISNQDFLQDELMVWWRATVRSGGEDPIRRPFEIEIRRETKVRLLEA</sequence>
<proteinExistence type="predicted"/>
<dbReference type="PANTHER" id="PTHR38940:SF4">
    <property type="entry name" value="OS01G0775100 PROTEIN"/>
    <property type="match status" value="1"/>
</dbReference>
<keyword evidence="1" id="KW-0862">Zinc</keyword>
<keyword evidence="1" id="KW-0479">Metal-binding</keyword>